<proteinExistence type="predicted"/>
<evidence type="ECO:0000256" key="6">
    <source>
        <dbReference type="SAM" id="MobiDB-lite"/>
    </source>
</evidence>
<dbReference type="Proteomes" id="UP000320475">
    <property type="component" value="Unassembled WGS sequence"/>
</dbReference>
<evidence type="ECO:0000313" key="8">
    <source>
        <dbReference type="EMBL" id="TPX50656.1"/>
    </source>
</evidence>
<evidence type="ECO:0000256" key="1">
    <source>
        <dbReference type="ARBA" id="ARBA00004308"/>
    </source>
</evidence>
<accession>A0A507DGI2</accession>
<protein>
    <submittedName>
        <fullName evidence="8">Uncharacterized protein</fullName>
    </submittedName>
</protein>
<dbReference type="EMBL" id="QEAM01000085">
    <property type="protein sequence ID" value="TPX47124.1"/>
    <property type="molecule type" value="Genomic_DNA"/>
</dbReference>
<reference evidence="9 10" key="1">
    <citation type="journal article" date="2019" name="Sci. Rep.">
        <title>Comparative genomics of chytrid fungi reveal insights into the obligate biotrophic and pathogenic lifestyle of Synchytrium endobioticum.</title>
        <authorList>
            <person name="van de Vossenberg B.T.L.H."/>
            <person name="Warris S."/>
            <person name="Nguyen H.D.T."/>
            <person name="van Gent-Pelzer M.P.E."/>
            <person name="Joly D.L."/>
            <person name="van de Geest H.C."/>
            <person name="Bonants P.J.M."/>
            <person name="Smith D.S."/>
            <person name="Levesque C.A."/>
            <person name="van der Lee T.A.J."/>
        </authorList>
    </citation>
    <scope>NUCLEOTIDE SEQUENCE [LARGE SCALE GENOMIC DNA]</scope>
    <source>
        <strain evidence="7 10">LEV6574</strain>
        <strain evidence="8 9">MB42</strain>
    </source>
</reference>
<feature type="region of interest" description="Disordered" evidence="6">
    <location>
        <begin position="30"/>
        <end position="50"/>
    </location>
</feature>
<dbReference type="GO" id="GO:0032008">
    <property type="term" value="P:positive regulation of TOR signaling"/>
    <property type="evidence" value="ECO:0007669"/>
    <property type="project" value="InterPro"/>
</dbReference>
<dbReference type="GO" id="GO:0001919">
    <property type="term" value="P:regulation of receptor recycling"/>
    <property type="evidence" value="ECO:0007669"/>
    <property type="project" value="InterPro"/>
</dbReference>
<keyword evidence="3" id="KW-0472">Membrane</keyword>
<evidence type="ECO:0000313" key="7">
    <source>
        <dbReference type="EMBL" id="TPX47124.1"/>
    </source>
</evidence>
<keyword evidence="5" id="KW-0449">Lipoprotein</keyword>
<sequence length="169" mass="18380">MGACCSWLWSARARSANDEERRALLASIHYDNGDTSTQGQTDPQTSQPRAFKQRELDALRQIVKRTADGLIDASSLRPLDGIHHSDNPFAQLSNLLKQDEASSFPQSPLPSSLLPLSKVTDILGKPGPSTEDVQGMQSALLLVSQSLEAFKIENVGELVVALTIPQQVM</sequence>
<dbReference type="GO" id="GO:0016197">
    <property type="term" value="P:endosomal transport"/>
    <property type="evidence" value="ECO:0007669"/>
    <property type="project" value="InterPro"/>
</dbReference>
<evidence type="ECO:0000256" key="3">
    <source>
        <dbReference type="ARBA" id="ARBA00023136"/>
    </source>
</evidence>
<dbReference type="GO" id="GO:0031902">
    <property type="term" value="C:late endosome membrane"/>
    <property type="evidence" value="ECO:0007669"/>
    <property type="project" value="InterPro"/>
</dbReference>
<dbReference type="GO" id="GO:0071230">
    <property type="term" value="P:cellular response to amino acid stimulus"/>
    <property type="evidence" value="ECO:0007669"/>
    <property type="project" value="InterPro"/>
</dbReference>
<feature type="compositionally biased region" description="Polar residues" evidence="6">
    <location>
        <begin position="33"/>
        <end position="48"/>
    </location>
</feature>
<gene>
    <name evidence="7" type="ORF">SeLEV6574_g02836</name>
    <name evidence="8" type="ORF">SeMB42_g02177</name>
</gene>
<comment type="subcellular location">
    <subcellularLocation>
        <location evidence="1">Endomembrane system</location>
    </subcellularLocation>
</comment>
<evidence type="ECO:0000256" key="4">
    <source>
        <dbReference type="ARBA" id="ARBA00023139"/>
    </source>
</evidence>
<keyword evidence="9" id="KW-1185">Reference proteome</keyword>
<evidence type="ECO:0000256" key="5">
    <source>
        <dbReference type="ARBA" id="ARBA00023288"/>
    </source>
</evidence>
<dbReference type="Proteomes" id="UP000317494">
    <property type="component" value="Unassembled WGS sequence"/>
</dbReference>
<dbReference type="InterPro" id="IPR028209">
    <property type="entry name" value="LAMTOR1/MEH1"/>
</dbReference>
<evidence type="ECO:0000256" key="2">
    <source>
        <dbReference type="ARBA" id="ARBA00022707"/>
    </source>
</evidence>
<organism evidence="8 9">
    <name type="scientific">Synchytrium endobioticum</name>
    <dbReference type="NCBI Taxonomy" id="286115"/>
    <lineage>
        <taxon>Eukaryota</taxon>
        <taxon>Fungi</taxon>
        <taxon>Fungi incertae sedis</taxon>
        <taxon>Chytridiomycota</taxon>
        <taxon>Chytridiomycota incertae sedis</taxon>
        <taxon>Chytridiomycetes</taxon>
        <taxon>Synchytriales</taxon>
        <taxon>Synchytriaceae</taxon>
        <taxon>Synchytrium</taxon>
    </lineage>
</organism>
<dbReference type="GO" id="GO:0043410">
    <property type="term" value="P:positive regulation of MAPK cascade"/>
    <property type="evidence" value="ECO:0007669"/>
    <property type="project" value="InterPro"/>
</dbReference>
<dbReference type="OrthoDB" id="5562028at2759"/>
<dbReference type="GO" id="GO:0071986">
    <property type="term" value="C:Ragulator complex"/>
    <property type="evidence" value="ECO:0007669"/>
    <property type="project" value="InterPro"/>
</dbReference>
<name>A0A507DGI2_9FUNG</name>
<dbReference type="AlphaFoldDB" id="A0A507DGI2"/>
<keyword evidence="2" id="KW-0519">Myristate</keyword>
<dbReference type="EMBL" id="QEAN01000064">
    <property type="protein sequence ID" value="TPX50656.1"/>
    <property type="molecule type" value="Genomic_DNA"/>
</dbReference>
<dbReference type="Pfam" id="PF15454">
    <property type="entry name" value="LAMTOR"/>
    <property type="match status" value="1"/>
</dbReference>
<comment type="caution">
    <text evidence="8">The sequence shown here is derived from an EMBL/GenBank/DDBJ whole genome shotgun (WGS) entry which is preliminary data.</text>
</comment>
<evidence type="ECO:0000313" key="10">
    <source>
        <dbReference type="Proteomes" id="UP000320475"/>
    </source>
</evidence>
<keyword evidence="4" id="KW-0564">Palmitate</keyword>
<dbReference type="GO" id="GO:0045121">
    <property type="term" value="C:membrane raft"/>
    <property type="evidence" value="ECO:0007669"/>
    <property type="project" value="InterPro"/>
</dbReference>
<evidence type="ECO:0000313" key="9">
    <source>
        <dbReference type="Proteomes" id="UP000317494"/>
    </source>
</evidence>
<dbReference type="VEuPathDB" id="FungiDB:SeMB42_g02177"/>